<keyword evidence="4 7" id="KW-0819">tRNA processing</keyword>
<comment type="caution">
    <text evidence="9">The sequence shown here is derived from an EMBL/GenBank/DDBJ whole genome shotgun (WGS) entry which is preliminary data.</text>
</comment>
<dbReference type="Gene3D" id="3.20.20.70">
    <property type="entry name" value="Aldolase class I"/>
    <property type="match status" value="1"/>
</dbReference>
<evidence type="ECO:0000256" key="2">
    <source>
        <dbReference type="ARBA" id="ARBA00022630"/>
    </source>
</evidence>
<dbReference type="PANTHER" id="PTHR45846:SF1">
    <property type="entry name" value="TRNA-DIHYDROURIDINE(47) SYNTHASE [NAD(P)(+)]-LIKE"/>
    <property type="match status" value="1"/>
</dbReference>
<dbReference type="Proteomes" id="UP001652442">
    <property type="component" value="Unassembled WGS sequence"/>
</dbReference>
<evidence type="ECO:0000313" key="10">
    <source>
        <dbReference type="Proteomes" id="UP001652442"/>
    </source>
</evidence>
<accession>A0ABT2TN33</accession>
<keyword evidence="10" id="KW-1185">Reference proteome</keyword>
<evidence type="ECO:0000256" key="6">
    <source>
        <dbReference type="ARBA" id="ARBA00023002"/>
    </source>
</evidence>
<reference evidence="9 10" key="1">
    <citation type="journal article" date="2021" name="ISME Commun">
        <title>Automated analysis of genomic sequences facilitates high-throughput and comprehensive description of bacteria.</title>
        <authorList>
            <person name="Hitch T.C.A."/>
        </authorList>
    </citation>
    <scope>NUCLEOTIDE SEQUENCE [LARGE SCALE GENOMIC DNA]</scope>
    <source>
        <strain evidence="9 10">Sanger_109</strain>
    </source>
</reference>
<sequence length="311" mass="36318">MELYFAPLEGITGYVYRNVHARHFSGIDKYFAPFISTSSHGFQKRKEVRDILPENNEQMHLVPQLLSNCAQDFIDYGRKIYELGYSEINLNLGCPSRTVVSKGKGAGFLAEPEALDRFLDQVFSQLKGKISIKTRIGKDDPEEFFGLMEIYNKYPVSELIIHPRTQTDYYKNKPNLKVFGEAVRHSRHPVCYNGDICTKEEFDNLTERFPNLQAVMIGRGFLKNPALAQEIVMGEHLKITVLKQYHDELYQQYKELFSGDKPVLFKMKELWLYLIEYFPEYEKYGKRIKKTQRLCDYEGIAAELFSRLRQS</sequence>
<feature type="domain" description="DUS-like FMN-binding" evidence="8">
    <location>
        <begin position="6"/>
        <end position="273"/>
    </location>
</feature>
<dbReference type="PROSITE" id="PS01136">
    <property type="entry name" value="UPF0034"/>
    <property type="match status" value="1"/>
</dbReference>
<evidence type="ECO:0000256" key="4">
    <source>
        <dbReference type="ARBA" id="ARBA00022694"/>
    </source>
</evidence>
<dbReference type="PIRSF" id="PIRSF006621">
    <property type="entry name" value="Dus"/>
    <property type="match status" value="1"/>
</dbReference>
<dbReference type="InterPro" id="IPR018517">
    <property type="entry name" value="tRNA_hU_synthase_CS"/>
</dbReference>
<dbReference type="PANTHER" id="PTHR45846">
    <property type="entry name" value="TRNA-DIHYDROURIDINE(47) SYNTHASE [NAD(P)(+)]-LIKE"/>
    <property type="match status" value="1"/>
</dbReference>
<dbReference type="EC" id="1.3.1.-" evidence="7"/>
<comment type="similarity">
    <text evidence="7">Belongs to the dus family.</text>
</comment>
<dbReference type="Pfam" id="PF01207">
    <property type="entry name" value="Dus"/>
    <property type="match status" value="1"/>
</dbReference>
<name>A0ABT2TN33_9FIRM</name>
<keyword evidence="3 7" id="KW-0288">FMN</keyword>
<keyword evidence="5" id="KW-0521">NADP</keyword>
<dbReference type="SUPFAM" id="SSF51395">
    <property type="entry name" value="FMN-linked oxidoreductases"/>
    <property type="match status" value="1"/>
</dbReference>
<evidence type="ECO:0000256" key="1">
    <source>
        <dbReference type="ARBA" id="ARBA00001917"/>
    </source>
</evidence>
<keyword evidence="2 7" id="KW-0285">Flavoprotein</keyword>
<evidence type="ECO:0000256" key="7">
    <source>
        <dbReference type="PIRNR" id="PIRNR006621"/>
    </source>
</evidence>
<comment type="function">
    <text evidence="7">Catalyzes the synthesis of 5,6-dihydrouridine (D), a modified base found in the D-loop of most tRNAs, via the reduction of the C5-C6 double bond in target uridines.</text>
</comment>
<dbReference type="EMBL" id="JAOQJQ010000008">
    <property type="protein sequence ID" value="MCU6763612.1"/>
    <property type="molecule type" value="Genomic_DNA"/>
</dbReference>
<evidence type="ECO:0000259" key="8">
    <source>
        <dbReference type="Pfam" id="PF01207"/>
    </source>
</evidence>
<dbReference type="InterPro" id="IPR013785">
    <property type="entry name" value="Aldolase_TIM"/>
</dbReference>
<protein>
    <recommendedName>
        <fullName evidence="7">tRNA-dihydrouridine synthase</fullName>
        <ecNumber evidence="7">1.3.1.-</ecNumber>
    </recommendedName>
</protein>
<dbReference type="CDD" id="cd02801">
    <property type="entry name" value="DUS_like_FMN"/>
    <property type="match status" value="1"/>
</dbReference>
<dbReference type="InterPro" id="IPR001269">
    <property type="entry name" value="DUS_fam"/>
</dbReference>
<evidence type="ECO:0000256" key="3">
    <source>
        <dbReference type="ARBA" id="ARBA00022643"/>
    </source>
</evidence>
<proteinExistence type="inferred from homology"/>
<gene>
    <name evidence="9" type="ORF">OCV88_14985</name>
</gene>
<organism evidence="9 10">
    <name type="scientific">Brotonthovivens ammoniilytica</name>
    <dbReference type="NCBI Taxonomy" id="2981725"/>
    <lineage>
        <taxon>Bacteria</taxon>
        <taxon>Bacillati</taxon>
        <taxon>Bacillota</taxon>
        <taxon>Clostridia</taxon>
        <taxon>Lachnospirales</taxon>
        <taxon>Lachnospiraceae</taxon>
        <taxon>Brotonthovivens</taxon>
    </lineage>
</organism>
<evidence type="ECO:0000313" key="9">
    <source>
        <dbReference type="EMBL" id="MCU6763612.1"/>
    </source>
</evidence>
<evidence type="ECO:0000256" key="5">
    <source>
        <dbReference type="ARBA" id="ARBA00022857"/>
    </source>
</evidence>
<comment type="cofactor">
    <cofactor evidence="1 7">
        <name>FMN</name>
        <dbReference type="ChEBI" id="CHEBI:58210"/>
    </cofactor>
</comment>
<keyword evidence="6 7" id="KW-0560">Oxidoreductase</keyword>
<dbReference type="InterPro" id="IPR035587">
    <property type="entry name" value="DUS-like_FMN-bd"/>
</dbReference>
<dbReference type="RefSeq" id="WP_158426246.1">
    <property type="nucleotide sequence ID" value="NZ_JAOQJQ010000008.1"/>
</dbReference>